<protein>
    <submittedName>
        <fullName evidence="2">Uncharacterized protein</fullName>
    </submittedName>
</protein>
<evidence type="ECO:0000256" key="1">
    <source>
        <dbReference type="SAM" id="MobiDB-lite"/>
    </source>
</evidence>
<dbReference type="AlphaFoldDB" id="A0A918X6G5"/>
<reference evidence="2" key="2">
    <citation type="submission" date="2020-09" db="EMBL/GenBank/DDBJ databases">
        <authorList>
            <person name="Sun Q."/>
            <person name="Ohkuma M."/>
        </authorList>
    </citation>
    <scope>NUCLEOTIDE SEQUENCE</scope>
    <source>
        <strain evidence="2">JCM 4637</strain>
    </source>
</reference>
<reference evidence="2" key="1">
    <citation type="journal article" date="2014" name="Int. J. Syst. Evol. Microbiol.">
        <title>Complete genome sequence of Corynebacterium casei LMG S-19264T (=DSM 44701T), isolated from a smear-ripened cheese.</title>
        <authorList>
            <consortium name="US DOE Joint Genome Institute (JGI-PGF)"/>
            <person name="Walter F."/>
            <person name="Albersmeier A."/>
            <person name="Kalinowski J."/>
            <person name="Ruckert C."/>
        </authorList>
    </citation>
    <scope>NUCLEOTIDE SEQUENCE</scope>
    <source>
        <strain evidence="2">JCM 4637</strain>
    </source>
</reference>
<evidence type="ECO:0000313" key="2">
    <source>
        <dbReference type="EMBL" id="GHD14145.1"/>
    </source>
</evidence>
<comment type="caution">
    <text evidence="2">The sequence shown here is derived from an EMBL/GenBank/DDBJ whole genome shotgun (WGS) entry which is preliminary data.</text>
</comment>
<name>A0A918X6G5_9ACTN</name>
<organism evidence="2 3">
    <name type="scientific">Streptomyces finlayi</name>
    <dbReference type="NCBI Taxonomy" id="67296"/>
    <lineage>
        <taxon>Bacteria</taxon>
        <taxon>Bacillati</taxon>
        <taxon>Actinomycetota</taxon>
        <taxon>Actinomycetes</taxon>
        <taxon>Kitasatosporales</taxon>
        <taxon>Streptomycetaceae</taxon>
        <taxon>Streptomyces</taxon>
    </lineage>
</organism>
<proteinExistence type="predicted"/>
<accession>A0A918X6G5</accession>
<evidence type="ECO:0000313" key="3">
    <source>
        <dbReference type="Proteomes" id="UP000638353"/>
    </source>
</evidence>
<feature type="region of interest" description="Disordered" evidence="1">
    <location>
        <begin position="1"/>
        <end position="48"/>
    </location>
</feature>
<dbReference type="Proteomes" id="UP000638353">
    <property type="component" value="Unassembled WGS sequence"/>
</dbReference>
<gene>
    <name evidence="2" type="ORF">GCM10010334_73070</name>
</gene>
<feature type="compositionally biased region" description="Basic and acidic residues" evidence="1">
    <location>
        <begin position="32"/>
        <end position="44"/>
    </location>
</feature>
<dbReference type="EMBL" id="BMVC01000021">
    <property type="protein sequence ID" value="GHD14145.1"/>
    <property type="molecule type" value="Genomic_DNA"/>
</dbReference>
<sequence>MTPTVGVGTDKASEPQKQPLNHARRYSPVGHSAERIKAGQERSRSQRLPLLPLWGAALASEHDGPA</sequence>